<keyword evidence="1" id="KW-1133">Transmembrane helix</keyword>
<gene>
    <name evidence="3" type="ORF">GGR32_001297</name>
</gene>
<feature type="transmembrane region" description="Helical" evidence="1">
    <location>
        <begin position="106"/>
        <end position="122"/>
    </location>
</feature>
<dbReference type="Proteomes" id="UP000553034">
    <property type="component" value="Unassembled WGS sequence"/>
</dbReference>
<comment type="caution">
    <text evidence="3">The sequence shown here is derived from an EMBL/GenBank/DDBJ whole genome shotgun (WGS) entry which is preliminary data.</text>
</comment>
<feature type="domain" description="DUF418" evidence="2">
    <location>
        <begin position="202"/>
        <end position="358"/>
    </location>
</feature>
<keyword evidence="1" id="KW-0472">Membrane</keyword>
<protein>
    <submittedName>
        <fullName evidence="3">Putative membrane protein YeiB</fullName>
    </submittedName>
</protein>
<keyword evidence="4" id="KW-1185">Reference proteome</keyword>
<dbReference type="Pfam" id="PF04235">
    <property type="entry name" value="DUF418"/>
    <property type="match status" value="1"/>
</dbReference>
<dbReference type="RefSeq" id="WP_183477358.1">
    <property type="nucleotide sequence ID" value="NZ_JACIFO010000004.1"/>
</dbReference>
<feature type="transmembrane region" description="Helical" evidence="1">
    <location>
        <begin position="287"/>
        <end position="306"/>
    </location>
</feature>
<feature type="transmembrane region" description="Helical" evidence="1">
    <location>
        <begin position="12"/>
        <end position="30"/>
    </location>
</feature>
<feature type="transmembrane region" description="Helical" evidence="1">
    <location>
        <begin position="83"/>
        <end position="100"/>
    </location>
</feature>
<name>A0A840EU65_9FLAO</name>
<evidence type="ECO:0000256" key="1">
    <source>
        <dbReference type="SAM" id="Phobius"/>
    </source>
</evidence>
<feature type="transmembrane region" description="Helical" evidence="1">
    <location>
        <begin position="179"/>
        <end position="195"/>
    </location>
</feature>
<feature type="transmembrane region" description="Helical" evidence="1">
    <location>
        <begin position="207"/>
        <end position="224"/>
    </location>
</feature>
<proteinExistence type="predicted"/>
<evidence type="ECO:0000259" key="2">
    <source>
        <dbReference type="Pfam" id="PF04235"/>
    </source>
</evidence>
<feature type="transmembrane region" description="Helical" evidence="1">
    <location>
        <begin position="244"/>
        <end position="266"/>
    </location>
</feature>
<evidence type="ECO:0000313" key="3">
    <source>
        <dbReference type="EMBL" id="MBB4119006.1"/>
    </source>
</evidence>
<dbReference type="InterPro" id="IPR052529">
    <property type="entry name" value="Bact_Transport_Assoc"/>
</dbReference>
<keyword evidence="1" id="KW-0812">Transmembrane</keyword>
<sequence>MEQRKRIIGFDLARAYAIFGMFVVNFNMVFGNFNDTSWSSQLLTLFSGNSSTLFVLLAGMGTALMTNRQTYSEEEENKLRKTILKRALFLFVLGLLLALWWPADILHFYGGYMTIAALIVFLNKKYFIWATAFSIVLFHIMLVFIPYETGWDFDTLQYNDLWTINGFTRNLFYNGWNSMFPWLAYFTLGMYLGRLDWSKSQVQKKTSIVGGVIYFSIVFLQVVVNQYSTDKELLEFINADYLPPFLPFLLSTIGIGLMLIAFFMYISKFIEEKSIVRNIAKTGQMTLTHYILHLTLGVILLEWISGKEYSPELNFDNPIHPLLIALYSIIYFVLSYYFSKLWGRKFKYGPFEMLMRSVSN</sequence>
<organism evidence="3 4">
    <name type="scientific">Mesonia hippocampi</name>
    <dbReference type="NCBI Taxonomy" id="1628250"/>
    <lineage>
        <taxon>Bacteria</taxon>
        <taxon>Pseudomonadati</taxon>
        <taxon>Bacteroidota</taxon>
        <taxon>Flavobacteriia</taxon>
        <taxon>Flavobacteriales</taxon>
        <taxon>Flavobacteriaceae</taxon>
        <taxon>Mesonia</taxon>
    </lineage>
</organism>
<reference evidence="3 4" key="1">
    <citation type="submission" date="2020-08" db="EMBL/GenBank/DDBJ databases">
        <title>Genomic Encyclopedia of Type Strains, Phase IV (KMG-IV): sequencing the most valuable type-strain genomes for metagenomic binning, comparative biology and taxonomic classification.</title>
        <authorList>
            <person name="Goeker M."/>
        </authorList>
    </citation>
    <scope>NUCLEOTIDE SEQUENCE [LARGE SCALE GENOMIC DNA]</scope>
    <source>
        <strain evidence="3 4">DSM 29568</strain>
    </source>
</reference>
<dbReference type="PANTHER" id="PTHR30590:SF3">
    <property type="entry name" value="HYPOTHETICAL MEMBRANE SPANNING PROTEIN"/>
    <property type="match status" value="1"/>
</dbReference>
<feature type="transmembrane region" description="Helical" evidence="1">
    <location>
        <begin position="127"/>
        <end position="147"/>
    </location>
</feature>
<feature type="transmembrane region" description="Helical" evidence="1">
    <location>
        <begin position="318"/>
        <end position="338"/>
    </location>
</feature>
<accession>A0A840EU65</accession>
<feature type="transmembrane region" description="Helical" evidence="1">
    <location>
        <begin position="42"/>
        <end position="63"/>
    </location>
</feature>
<evidence type="ECO:0000313" key="4">
    <source>
        <dbReference type="Proteomes" id="UP000553034"/>
    </source>
</evidence>
<dbReference type="PANTHER" id="PTHR30590">
    <property type="entry name" value="INNER MEMBRANE PROTEIN"/>
    <property type="match status" value="1"/>
</dbReference>
<dbReference type="EMBL" id="JACIFO010000004">
    <property type="protein sequence ID" value="MBB4119006.1"/>
    <property type="molecule type" value="Genomic_DNA"/>
</dbReference>
<dbReference type="InterPro" id="IPR007349">
    <property type="entry name" value="DUF418"/>
</dbReference>
<dbReference type="AlphaFoldDB" id="A0A840EU65"/>